<reference evidence="2" key="1">
    <citation type="journal article" date="2008" name="Nat. Genet.">
        <title>The Pristionchus pacificus genome provides a unique perspective on nematode lifestyle and parasitism.</title>
        <authorList>
            <person name="Dieterich C."/>
            <person name="Clifton S.W."/>
            <person name="Schuster L.N."/>
            <person name="Chinwalla A."/>
            <person name="Delehaunty K."/>
            <person name="Dinkelacker I."/>
            <person name="Fulton L."/>
            <person name="Fulton R."/>
            <person name="Godfrey J."/>
            <person name="Minx P."/>
            <person name="Mitreva M."/>
            <person name="Roeseler W."/>
            <person name="Tian H."/>
            <person name="Witte H."/>
            <person name="Yang S.P."/>
            <person name="Wilson R.K."/>
            <person name="Sommer R.J."/>
        </authorList>
    </citation>
    <scope>NUCLEOTIDE SEQUENCE [LARGE SCALE GENOMIC DNA]</scope>
    <source>
        <strain evidence="2">PS312</strain>
    </source>
</reference>
<proteinExistence type="predicted"/>
<name>A0A2A6BKE4_PRIPA</name>
<accession>A0A2A6BKE4</accession>
<gene>
    <name evidence="1" type="primary">WBGene00282322</name>
</gene>
<dbReference type="AlphaFoldDB" id="A0A2A6BKE4"/>
<reference evidence="1" key="2">
    <citation type="submission" date="2022-06" db="UniProtKB">
        <authorList>
            <consortium name="EnsemblMetazoa"/>
        </authorList>
    </citation>
    <scope>IDENTIFICATION</scope>
    <source>
        <strain evidence="1">PS312</strain>
    </source>
</reference>
<evidence type="ECO:0000313" key="1">
    <source>
        <dbReference type="EnsemblMetazoa" id="PPA43953.1"/>
    </source>
</evidence>
<protein>
    <submittedName>
        <fullName evidence="1">Uncharacterized protein</fullName>
    </submittedName>
</protein>
<accession>A0A8R1YZ00</accession>
<dbReference type="EnsemblMetazoa" id="PPA43953.1">
    <property type="protein sequence ID" value="PPA43953.1"/>
    <property type="gene ID" value="WBGene00282322"/>
</dbReference>
<keyword evidence="2" id="KW-1185">Reference proteome</keyword>
<dbReference type="Proteomes" id="UP000005239">
    <property type="component" value="Unassembled WGS sequence"/>
</dbReference>
<sequence>MANRPTRVSLRIQQLLNTLQNWKGKKGKGAKWVYKRERGEVDQGSGIGYGGLNGKDERSKYCVIGTIQSLTWESAEDDSLKTN</sequence>
<organism evidence="1 2">
    <name type="scientific">Pristionchus pacificus</name>
    <name type="common">Parasitic nematode worm</name>
    <dbReference type="NCBI Taxonomy" id="54126"/>
    <lineage>
        <taxon>Eukaryota</taxon>
        <taxon>Metazoa</taxon>
        <taxon>Ecdysozoa</taxon>
        <taxon>Nematoda</taxon>
        <taxon>Chromadorea</taxon>
        <taxon>Rhabditida</taxon>
        <taxon>Rhabditina</taxon>
        <taxon>Diplogasteromorpha</taxon>
        <taxon>Diplogasteroidea</taxon>
        <taxon>Neodiplogasteridae</taxon>
        <taxon>Pristionchus</taxon>
    </lineage>
</organism>
<evidence type="ECO:0000313" key="2">
    <source>
        <dbReference type="Proteomes" id="UP000005239"/>
    </source>
</evidence>